<dbReference type="Proteomes" id="UP001165063">
    <property type="component" value="Unassembled WGS sequence"/>
</dbReference>
<comment type="caution">
    <text evidence="2">The sequence shown here is derived from an EMBL/GenBank/DDBJ whole genome shotgun (WGS) entry which is preliminary data.</text>
</comment>
<dbReference type="EMBL" id="BSXU01000843">
    <property type="protein sequence ID" value="GMG21924.1"/>
    <property type="molecule type" value="Genomic_DNA"/>
</dbReference>
<evidence type="ECO:0000256" key="1">
    <source>
        <dbReference type="SAM" id="MobiDB-lite"/>
    </source>
</evidence>
<proteinExistence type="predicted"/>
<feature type="region of interest" description="Disordered" evidence="1">
    <location>
        <begin position="269"/>
        <end position="345"/>
    </location>
</feature>
<feature type="compositionally biased region" description="Acidic residues" evidence="1">
    <location>
        <begin position="312"/>
        <end position="329"/>
    </location>
</feature>
<feature type="compositionally biased region" description="Pro residues" evidence="1">
    <location>
        <begin position="292"/>
        <end position="308"/>
    </location>
</feature>
<organism evidence="2 3">
    <name type="scientific">Ambrosiozyma monospora</name>
    <name type="common">Yeast</name>
    <name type="synonym">Endomycopsis monosporus</name>
    <dbReference type="NCBI Taxonomy" id="43982"/>
    <lineage>
        <taxon>Eukaryota</taxon>
        <taxon>Fungi</taxon>
        <taxon>Dikarya</taxon>
        <taxon>Ascomycota</taxon>
        <taxon>Saccharomycotina</taxon>
        <taxon>Pichiomycetes</taxon>
        <taxon>Pichiales</taxon>
        <taxon>Pichiaceae</taxon>
        <taxon>Ambrosiozyma</taxon>
    </lineage>
</organism>
<dbReference type="AlphaFoldDB" id="A0A9W6YWS8"/>
<protein>
    <submittedName>
        <fullName evidence="2">Unnamed protein product</fullName>
    </submittedName>
</protein>
<feature type="region of interest" description="Disordered" evidence="1">
    <location>
        <begin position="201"/>
        <end position="234"/>
    </location>
</feature>
<sequence>MKITVDQATGNITTENTIAFTENVPKILTLRNKVTKMAGANPTTWIRYKRMIFEKSLNNDLRSKQKEEKDRRIGKYDTVDITHDEFQLNEKAFKVINNFSVLPRNKQTPPQKTQHDAMNLKLKKLVANAQLLQRLSSPVYPPHRGRPSSTADHIIPRTQLKPKSILVNQRGVTGSDDGLHHINSNKVDVTNNKRTVKTKRSVKFQTEVDDENEAPMTKRDRKFCSPPPPPSEASAPIAAVLEISPSYHEIKEQKQEDISNSEEISQFYRSLSEEFQMKSEPNTEVVSSSPQSLPPPSPPPPPPPPPLPVDGSDSDDDMILDDDDCESDGSEANLFPHSDDDDDDD</sequence>
<gene>
    <name evidence="2" type="ORF">Amon01_000235300</name>
</gene>
<reference evidence="2" key="1">
    <citation type="submission" date="2023-04" db="EMBL/GenBank/DDBJ databases">
        <title>Ambrosiozyma monospora NBRC 1965.</title>
        <authorList>
            <person name="Ichikawa N."/>
            <person name="Sato H."/>
            <person name="Tonouchi N."/>
        </authorList>
    </citation>
    <scope>NUCLEOTIDE SEQUENCE</scope>
    <source>
        <strain evidence="2">NBRC 1965</strain>
    </source>
</reference>
<keyword evidence="3" id="KW-1185">Reference proteome</keyword>
<feature type="region of interest" description="Disordered" evidence="1">
    <location>
        <begin position="137"/>
        <end position="159"/>
    </location>
</feature>
<evidence type="ECO:0000313" key="2">
    <source>
        <dbReference type="EMBL" id="GMG21924.1"/>
    </source>
</evidence>
<name>A0A9W6YWS8_AMBMO</name>
<evidence type="ECO:0000313" key="3">
    <source>
        <dbReference type="Proteomes" id="UP001165063"/>
    </source>
</evidence>
<accession>A0A9W6YWS8</accession>